<feature type="domain" description="Late embryogenesis abundant protein LEA-2 subgroup" evidence="3">
    <location>
        <begin position="104"/>
        <end position="202"/>
    </location>
</feature>
<dbReference type="PANTHER" id="PTHR31852">
    <property type="entry name" value="LATE EMBRYOGENESIS ABUNDANT (LEA) HYDROXYPROLINE-RICH GLYCOPROTEIN FAMILY"/>
    <property type="match status" value="1"/>
</dbReference>
<accession>A0A7N0UHP7</accession>
<dbReference type="InterPro" id="IPR004864">
    <property type="entry name" value="LEA_2"/>
</dbReference>
<evidence type="ECO:0000256" key="2">
    <source>
        <dbReference type="SAM" id="Phobius"/>
    </source>
</evidence>
<dbReference type="Pfam" id="PF03168">
    <property type="entry name" value="LEA_2"/>
    <property type="match status" value="1"/>
</dbReference>
<keyword evidence="2" id="KW-0472">Membrane</keyword>
<evidence type="ECO:0000313" key="5">
    <source>
        <dbReference type="Proteomes" id="UP000594263"/>
    </source>
</evidence>
<keyword evidence="2" id="KW-0812">Transmembrane</keyword>
<keyword evidence="2" id="KW-1133">Transmembrane helix</keyword>
<protein>
    <recommendedName>
        <fullName evidence="3">Late embryogenesis abundant protein LEA-2 subgroup domain-containing protein</fullName>
    </recommendedName>
</protein>
<evidence type="ECO:0000256" key="1">
    <source>
        <dbReference type="SAM" id="MobiDB-lite"/>
    </source>
</evidence>
<dbReference type="SUPFAM" id="SSF117070">
    <property type="entry name" value="LEA14-like"/>
    <property type="match status" value="1"/>
</dbReference>
<dbReference type="EnsemblPlants" id="Kaladp0066s0058.1.v1.1">
    <property type="protein sequence ID" value="Kaladp0066s0058.1.v1.1.CDS.1"/>
    <property type="gene ID" value="Kaladp0066s0058.v1.1"/>
</dbReference>
<dbReference type="Gramene" id="Kaladp0066s0058.1.v1.1">
    <property type="protein sequence ID" value="Kaladp0066s0058.1.v1.1.CDS.1"/>
    <property type="gene ID" value="Kaladp0066s0058.v1.1"/>
</dbReference>
<feature type="region of interest" description="Disordered" evidence="1">
    <location>
        <begin position="1"/>
        <end position="27"/>
    </location>
</feature>
<dbReference type="AlphaFoldDB" id="A0A7N0UHP7"/>
<dbReference type="InterPro" id="IPR055301">
    <property type="entry name" value="Lea14-like_2"/>
</dbReference>
<sequence>MPMVEKDQVLPLAPSTNGRSTDDASITTGETKLNPRIRRRRYLKICGFISAALLLIAILIIILIFTLFRVRNPIIKLDGVEINNLGTFNGVPQPGTNITLTAHVIVKNPNIASFRYPNTTTMLYYHGNVVGEARGPPGKARAQRSQRITATVDLITGRVMADPNLLTDVASGTLVVGSFTRVGGRMRLLRFVQRHVVVTMNCTVTISVATRSIQQQKCKRHVKL</sequence>
<evidence type="ECO:0000313" key="4">
    <source>
        <dbReference type="EnsemblPlants" id="Kaladp0066s0058.1.v1.1.CDS.1"/>
    </source>
</evidence>
<name>A0A7N0UHP7_KALFE</name>
<reference evidence="4" key="1">
    <citation type="submission" date="2021-01" db="UniProtKB">
        <authorList>
            <consortium name="EnsemblPlants"/>
        </authorList>
    </citation>
    <scope>IDENTIFICATION</scope>
</reference>
<dbReference type="Gene3D" id="2.60.40.1820">
    <property type="match status" value="1"/>
</dbReference>
<organism evidence="4 5">
    <name type="scientific">Kalanchoe fedtschenkoi</name>
    <name type="common">Lavender scallops</name>
    <name type="synonym">South American air plant</name>
    <dbReference type="NCBI Taxonomy" id="63787"/>
    <lineage>
        <taxon>Eukaryota</taxon>
        <taxon>Viridiplantae</taxon>
        <taxon>Streptophyta</taxon>
        <taxon>Embryophyta</taxon>
        <taxon>Tracheophyta</taxon>
        <taxon>Spermatophyta</taxon>
        <taxon>Magnoliopsida</taxon>
        <taxon>eudicotyledons</taxon>
        <taxon>Gunneridae</taxon>
        <taxon>Pentapetalae</taxon>
        <taxon>Saxifragales</taxon>
        <taxon>Crassulaceae</taxon>
        <taxon>Kalanchoe</taxon>
    </lineage>
</organism>
<proteinExistence type="predicted"/>
<keyword evidence="5" id="KW-1185">Reference proteome</keyword>
<dbReference type="Proteomes" id="UP000594263">
    <property type="component" value="Unplaced"/>
</dbReference>
<evidence type="ECO:0000259" key="3">
    <source>
        <dbReference type="Pfam" id="PF03168"/>
    </source>
</evidence>
<dbReference type="OMA" id="IVRMNIT"/>
<feature type="compositionally biased region" description="Polar residues" evidence="1">
    <location>
        <begin position="14"/>
        <end position="27"/>
    </location>
</feature>
<feature type="transmembrane region" description="Helical" evidence="2">
    <location>
        <begin position="42"/>
        <end position="68"/>
    </location>
</feature>